<reference evidence="2" key="1">
    <citation type="journal article" date="2014" name="Nat. Genet.">
        <title>Genome of the human hookworm Necator americanus.</title>
        <authorList>
            <person name="Tang Y.T."/>
            <person name="Gao X."/>
            <person name="Rosa B.A."/>
            <person name="Abubucker S."/>
            <person name="Hallsworth-Pepin K."/>
            <person name="Martin J."/>
            <person name="Tyagi R."/>
            <person name="Heizer E."/>
            <person name="Zhang X."/>
            <person name="Bhonagiri-Palsikar V."/>
            <person name="Minx P."/>
            <person name="Warren W.C."/>
            <person name="Wang Q."/>
            <person name="Zhan B."/>
            <person name="Hotez P.J."/>
            <person name="Sternberg P.W."/>
            <person name="Dougall A."/>
            <person name="Gaze S.T."/>
            <person name="Mulvenna J."/>
            <person name="Sotillo J."/>
            <person name="Ranganathan S."/>
            <person name="Rabelo E.M."/>
            <person name="Wilson R.K."/>
            <person name="Felgner P.L."/>
            <person name="Bethony J."/>
            <person name="Hawdon J.M."/>
            <person name="Gasser R.B."/>
            <person name="Loukas A."/>
            <person name="Mitreva M."/>
        </authorList>
    </citation>
    <scope>NUCLEOTIDE SEQUENCE [LARGE SCALE GENOMIC DNA]</scope>
</reference>
<dbReference type="EMBL" id="KI660215">
    <property type="protein sequence ID" value="ETN76629.1"/>
    <property type="molecule type" value="Genomic_DNA"/>
</dbReference>
<dbReference type="KEGG" id="nai:NECAME_11531"/>
<organism evidence="1 2">
    <name type="scientific">Necator americanus</name>
    <name type="common">Human hookworm</name>
    <dbReference type="NCBI Taxonomy" id="51031"/>
    <lineage>
        <taxon>Eukaryota</taxon>
        <taxon>Metazoa</taxon>
        <taxon>Ecdysozoa</taxon>
        <taxon>Nematoda</taxon>
        <taxon>Chromadorea</taxon>
        <taxon>Rhabditida</taxon>
        <taxon>Rhabditina</taxon>
        <taxon>Rhabditomorpha</taxon>
        <taxon>Strongyloidea</taxon>
        <taxon>Ancylostomatidae</taxon>
        <taxon>Bunostominae</taxon>
        <taxon>Necator</taxon>
    </lineage>
</organism>
<protein>
    <submittedName>
        <fullName evidence="1">Uncharacterized protein</fullName>
    </submittedName>
</protein>
<gene>
    <name evidence="1" type="ORF">NECAME_11531</name>
</gene>
<evidence type="ECO:0000313" key="1">
    <source>
        <dbReference type="EMBL" id="ETN76629.1"/>
    </source>
</evidence>
<evidence type="ECO:0000313" key="2">
    <source>
        <dbReference type="Proteomes" id="UP000053676"/>
    </source>
</evidence>
<keyword evidence="2" id="KW-1185">Reference proteome</keyword>
<accession>W2T4W6</accession>
<proteinExistence type="predicted"/>
<dbReference type="Proteomes" id="UP000053676">
    <property type="component" value="Unassembled WGS sequence"/>
</dbReference>
<dbReference type="AlphaFoldDB" id="W2T4W6"/>
<sequence length="66" mass="7242">MGLLPIISAVKKSTKEDLTNAFELVDEQLWIIRVHNNALKNLKSTESSIDAARAALDFAGIGIENF</sequence>
<name>W2T4W6_NECAM</name>